<dbReference type="Proteomes" id="UP000766153">
    <property type="component" value="Unassembled WGS sequence"/>
</dbReference>
<keyword evidence="2" id="KW-1185">Reference proteome</keyword>
<dbReference type="RefSeq" id="WP_198207615.1">
    <property type="nucleotide sequence ID" value="NZ_JACFRB010000001.1"/>
</dbReference>
<protein>
    <submittedName>
        <fullName evidence="1">Uncharacterized protein</fullName>
    </submittedName>
</protein>
<proteinExistence type="predicted"/>
<organism evidence="1 2">
    <name type="scientific">Bifidobacterium polysaccharolyticum</name>
    <dbReference type="NCBI Taxonomy" id="2750967"/>
    <lineage>
        <taxon>Bacteria</taxon>
        <taxon>Bacillati</taxon>
        <taxon>Actinomycetota</taxon>
        <taxon>Actinomycetes</taxon>
        <taxon>Bifidobacteriales</taxon>
        <taxon>Bifidobacteriaceae</taxon>
        <taxon>Bifidobacterium</taxon>
    </lineage>
</organism>
<name>A0ABS0QVQ8_9BIFI</name>
<evidence type="ECO:0000313" key="2">
    <source>
        <dbReference type="Proteomes" id="UP000766153"/>
    </source>
</evidence>
<sequence>MVDHLISVHDAHRVEFVGSLINPVISEPFHVVQERLARLGKSVPSTPINEGCSGDHPFRVNKTMLLVCDVPDAIICGIDTTALTLFHFLRGLGACVLDGVIVTGSDGIYWLADSPNHL</sequence>
<dbReference type="SUPFAM" id="SSF53822">
    <property type="entry name" value="Periplasmic binding protein-like I"/>
    <property type="match status" value="1"/>
</dbReference>
<dbReference type="InterPro" id="IPR028082">
    <property type="entry name" value="Peripla_BP_I"/>
</dbReference>
<gene>
    <name evidence="1" type="ORF">H3T91_03000</name>
</gene>
<evidence type="ECO:0000313" key="1">
    <source>
        <dbReference type="EMBL" id="MBI0105467.1"/>
    </source>
</evidence>
<accession>A0ABS0QVQ8</accession>
<dbReference type="EMBL" id="JACFRB010000001">
    <property type="protein sequence ID" value="MBI0105467.1"/>
    <property type="molecule type" value="Genomic_DNA"/>
</dbReference>
<reference evidence="1 2" key="1">
    <citation type="submission" date="2020-07" db="EMBL/GenBank/DDBJ databases">
        <title>Isolated bacteria genomes of Apis mellifera.</title>
        <authorList>
            <person name="Wu J."/>
            <person name="Zheng H."/>
        </authorList>
    </citation>
    <scope>NUCLEOTIDE SEQUENCE [LARGE SCALE GENOMIC DNA]</scope>
    <source>
        <strain evidence="1 2">B14448H7</strain>
    </source>
</reference>
<comment type="caution">
    <text evidence="1">The sequence shown here is derived from an EMBL/GenBank/DDBJ whole genome shotgun (WGS) entry which is preliminary data.</text>
</comment>
<dbReference type="Gene3D" id="3.40.50.2300">
    <property type="match status" value="1"/>
</dbReference>